<dbReference type="InterPro" id="IPR011659">
    <property type="entry name" value="WD40"/>
</dbReference>
<name>A0A100II92_ASPNG</name>
<evidence type="ECO:0000313" key="5">
    <source>
        <dbReference type="Proteomes" id="UP000068243"/>
    </source>
</evidence>
<evidence type="ECO:0000256" key="2">
    <source>
        <dbReference type="ARBA" id="ARBA00022737"/>
    </source>
</evidence>
<dbReference type="InterPro" id="IPR036322">
    <property type="entry name" value="WD40_repeat_dom_sf"/>
</dbReference>
<dbReference type="PROSITE" id="PS00678">
    <property type="entry name" value="WD_REPEATS_1"/>
    <property type="match status" value="1"/>
</dbReference>
<dbReference type="SMART" id="SM00320">
    <property type="entry name" value="WD40"/>
    <property type="match status" value="5"/>
</dbReference>
<dbReference type="VEuPathDB" id="FungiDB:ASPNIDRAFT2_1188790"/>
<evidence type="ECO:0000256" key="3">
    <source>
        <dbReference type="PROSITE-ProRule" id="PRU00221"/>
    </source>
</evidence>
<dbReference type="Gene3D" id="2.130.10.10">
    <property type="entry name" value="YVTN repeat-like/Quinoprotein amine dehydrogenase"/>
    <property type="match status" value="3"/>
</dbReference>
<dbReference type="VEuPathDB" id="FungiDB:ATCC64974_102480"/>
<dbReference type="SUPFAM" id="SSF50978">
    <property type="entry name" value="WD40 repeat-like"/>
    <property type="match status" value="1"/>
</dbReference>
<dbReference type="AlphaFoldDB" id="A0A100II92"/>
<proteinExistence type="predicted"/>
<dbReference type="InterPro" id="IPR001680">
    <property type="entry name" value="WD40_rpt"/>
</dbReference>
<dbReference type="Pfam" id="PF07676">
    <property type="entry name" value="PD40"/>
    <property type="match status" value="1"/>
</dbReference>
<comment type="caution">
    <text evidence="4">The sequence shown here is derived from an EMBL/GenBank/DDBJ whole genome shotgun (WGS) entry which is preliminary data.</text>
</comment>
<accession>A0A100II92</accession>
<dbReference type="OMA" id="IMWAGMS"/>
<dbReference type="PROSITE" id="PS50294">
    <property type="entry name" value="WD_REPEATS_REGION"/>
    <property type="match status" value="2"/>
</dbReference>
<dbReference type="EMBL" id="BCMY01000006">
    <property type="protein sequence ID" value="GAQ41744.1"/>
    <property type="molecule type" value="Genomic_DNA"/>
</dbReference>
<organism evidence="4 5">
    <name type="scientific">Aspergillus niger</name>
    <dbReference type="NCBI Taxonomy" id="5061"/>
    <lineage>
        <taxon>Eukaryota</taxon>
        <taxon>Fungi</taxon>
        <taxon>Dikarya</taxon>
        <taxon>Ascomycota</taxon>
        <taxon>Pezizomycotina</taxon>
        <taxon>Eurotiomycetes</taxon>
        <taxon>Eurotiomycetidae</taxon>
        <taxon>Eurotiales</taxon>
        <taxon>Aspergillaceae</taxon>
        <taxon>Aspergillus</taxon>
        <taxon>Aspergillus subgen. Circumdati</taxon>
    </lineage>
</organism>
<evidence type="ECO:0000256" key="1">
    <source>
        <dbReference type="ARBA" id="ARBA00022574"/>
    </source>
</evidence>
<sequence>MRCMNQSTFFENYVYALEHDLCSPTGEPAAWAPGYPKYWGQETARIQLEGKANALALSPDSKIIAVGIDREIHIFNAETQERVDVLRGHTCAVEQVEFALKIINTVGSEDTRYILVSTGEDLEESAGEGYRHEGYDFAVIVLWELDERGRLRQKEDRPVDVDTLTSRTLQPLISDLVSNYGWKRDEKAMGAIEQAMKKALRNAVSLHEQESKLRLQGELASFGSPVFSPDGKTMIYLGQNETTQHGLRDPALLPCVNLWDMQSRSLRHRLLGHTDSIMWAGMSPDNTLVASIAWDGTARIWNANSGDCVHVFGFGDCQLWSGAFSPDSKYLAVSQGSPRTHIHVYDLQTGQSVSRFDGFRHWARTLAWSPDGTVIAAGGDSGTVRLWDPLTGDEQMQWRLAFEDPVMRSFAGIQSVQFVNEGRKLVFRTQEGTVETYDLQSNLKQQFTRGTGDKIDTSPEGRMAVSSDAQLLVVPDADGVLRLWNL</sequence>
<dbReference type="OrthoDB" id="1367865at2759"/>
<dbReference type="Proteomes" id="UP000068243">
    <property type="component" value="Unassembled WGS sequence"/>
</dbReference>
<evidence type="ECO:0000313" key="4">
    <source>
        <dbReference type="EMBL" id="GAQ41744.1"/>
    </source>
</evidence>
<dbReference type="InterPro" id="IPR019775">
    <property type="entry name" value="WD40_repeat_CS"/>
</dbReference>
<dbReference type="VEuPathDB" id="FungiDB:An08g04870"/>
<gene>
    <name evidence="4" type="ORF">ABL_04405</name>
</gene>
<dbReference type="InterPro" id="IPR015943">
    <property type="entry name" value="WD40/YVTN_repeat-like_dom_sf"/>
</dbReference>
<keyword evidence="1 3" id="KW-0853">WD repeat</keyword>
<dbReference type="Pfam" id="PF00400">
    <property type="entry name" value="WD40"/>
    <property type="match status" value="2"/>
</dbReference>
<feature type="repeat" description="WD" evidence="3">
    <location>
        <begin position="463"/>
        <end position="486"/>
    </location>
</feature>
<feature type="repeat" description="WD" evidence="3">
    <location>
        <begin position="356"/>
        <end position="397"/>
    </location>
</feature>
<dbReference type="PROSITE" id="PS50082">
    <property type="entry name" value="WD_REPEATS_2"/>
    <property type="match status" value="3"/>
</dbReference>
<dbReference type="VEuPathDB" id="FungiDB:M747DRAFT_296730"/>
<protein>
    <submittedName>
        <fullName evidence="4">Uncharacterized protein</fullName>
    </submittedName>
</protein>
<keyword evidence="2" id="KW-0677">Repeat</keyword>
<dbReference type="PANTHER" id="PTHR19848">
    <property type="entry name" value="WD40 REPEAT PROTEIN"/>
    <property type="match status" value="1"/>
</dbReference>
<feature type="repeat" description="WD" evidence="3">
    <location>
        <begin position="270"/>
        <end position="311"/>
    </location>
</feature>
<reference evidence="5" key="1">
    <citation type="journal article" date="2016" name="Genome Announc.">
        <title>Draft genome sequence of Aspergillus niger strain An76.</title>
        <authorList>
            <person name="Gong W."/>
            <person name="Cheng Z."/>
            <person name="Zhang H."/>
            <person name="Liu L."/>
            <person name="Gao P."/>
            <person name="Wang L."/>
        </authorList>
    </citation>
    <scope>NUCLEOTIDE SEQUENCE [LARGE SCALE GENOMIC DNA]</scope>
    <source>
        <strain evidence="5">An76</strain>
    </source>
</reference>
<dbReference type="PANTHER" id="PTHR19848:SF8">
    <property type="entry name" value="F-BOX AND WD REPEAT DOMAIN CONTAINING 7"/>
    <property type="match status" value="1"/>
</dbReference>